<dbReference type="InterPro" id="IPR036322">
    <property type="entry name" value="WD40_repeat_dom_sf"/>
</dbReference>
<dbReference type="PROSITE" id="PS50082">
    <property type="entry name" value="WD_REPEATS_2"/>
    <property type="match status" value="5"/>
</dbReference>
<keyword evidence="9" id="KW-1185">Reference proteome</keyword>
<dbReference type="CDD" id="cd00200">
    <property type="entry name" value="WD40"/>
    <property type="match status" value="1"/>
</dbReference>
<dbReference type="InterPro" id="IPR001680">
    <property type="entry name" value="WD40_rpt"/>
</dbReference>
<evidence type="ECO:0000256" key="1">
    <source>
        <dbReference type="ARBA" id="ARBA00022574"/>
    </source>
</evidence>
<dbReference type="SMART" id="SM00320">
    <property type="entry name" value="WD40"/>
    <property type="match status" value="7"/>
</dbReference>
<dbReference type="PANTHER" id="PTHR19923">
    <property type="entry name" value="WD40 REPEAT PROTEINPRL1/PRL2-RELATED"/>
    <property type="match status" value="1"/>
</dbReference>
<dbReference type="GO" id="GO:0000398">
    <property type="term" value="P:mRNA splicing, via spliceosome"/>
    <property type="evidence" value="ECO:0007669"/>
    <property type="project" value="InterPro"/>
</dbReference>
<dbReference type="Proteomes" id="UP000472264">
    <property type="component" value="Chromosome 1"/>
</dbReference>
<feature type="repeat" description="WD" evidence="7">
    <location>
        <begin position="260"/>
        <end position="301"/>
    </location>
</feature>
<protein>
    <recommendedName>
        <fullName evidence="6">Pleiotropic regulator 1</fullName>
    </recommendedName>
</protein>
<evidence type="ECO:0000256" key="2">
    <source>
        <dbReference type="ARBA" id="ARBA00022737"/>
    </source>
</evidence>
<dbReference type="GO" id="GO:0000974">
    <property type="term" value="C:Prp19 complex"/>
    <property type="evidence" value="ECO:0007669"/>
    <property type="project" value="TreeGrafter"/>
</dbReference>
<comment type="similarity">
    <text evidence="3">Belongs to the WD repeat PRL1/PRL2 family.</text>
</comment>
<reference evidence="8" key="2">
    <citation type="submission" date="2025-08" db="UniProtKB">
        <authorList>
            <consortium name="Ensembl"/>
        </authorList>
    </citation>
    <scope>IDENTIFICATION</scope>
</reference>
<evidence type="ECO:0000256" key="4">
    <source>
        <dbReference type="ARBA" id="ARBA00046238"/>
    </source>
</evidence>
<gene>
    <name evidence="8" type="primary">plrg1</name>
</gene>
<evidence type="ECO:0000256" key="3">
    <source>
        <dbReference type="ARBA" id="ARBA00025726"/>
    </source>
</evidence>
<dbReference type="GO" id="GO:0071011">
    <property type="term" value="C:precatalytic spliceosome"/>
    <property type="evidence" value="ECO:0007669"/>
    <property type="project" value="TreeGrafter"/>
</dbReference>
<organism evidence="8 9">
    <name type="scientific">Echeneis naucrates</name>
    <name type="common">Live sharksucker</name>
    <dbReference type="NCBI Taxonomy" id="173247"/>
    <lineage>
        <taxon>Eukaryota</taxon>
        <taxon>Metazoa</taxon>
        <taxon>Chordata</taxon>
        <taxon>Craniata</taxon>
        <taxon>Vertebrata</taxon>
        <taxon>Euteleostomi</taxon>
        <taxon>Actinopterygii</taxon>
        <taxon>Neopterygii</taxon>
        <taxon>Teleostei</taxon>
        <taxon>Neoteleostei</taxon>
        <taxon>Acanthomorphata</taxon>
        <taxon>Carangaria</taxon>
        <taxon>Carangiformes</taxon>
        <taxon>Echeneidae</taxon>
        <taxon>Echeneis</taxon>
    </lineage>
</organism>
<feature type="repeat" description="WD" evidence="7">
    <location>
        <begin position="385"/>
        <end position="425"/>
    </location>
</feature>
<feature type="repeat" description="WD" evidence="7">
    <location>
        <begin position="302"/>
        <end position="343"/>
    </location>
</feature>
<comment type="function">
    <text evidence="4">Involved in pre-mRNA splicing as component of the spliceosome. Component of the PRP19-CDC5L complex that forms an integral part of the spliceosome and is required for activating pre-mRNA splicing. As a component of the minor spliceosome, involved in the splicing of U12-type introns in pre-mRNAs.</text>
</comment>
<dbReference type="Pfam" id="PF00400">
    <property type="entry name" value="WD40"/>
    <property type="match status" value="7"/>
</dbReference>
<dbReference type="InterPro" id="IPR015943">
    <property type="entry name" value="WD40/YVTN_repeat-like_dom_sf"/>
</dbReference>
<accession>A0A665WAZ3</accession>
<dbReference type="GO" id="GO:0071013">
    <property type="term" value="C:catalytic step 2 spliceosome"/>
    <property type="evidence" value="ECO:0007669"/>
    <property type="project" value="TreeGrafter"/>
</dbReference>
<dbReference type="InterPro" id="IPR045241">
    <property type="entry name" value="Prp46/PLRG1-like"/>
</dbReference>
<sequence>MDVQKHSVHTLVFRSLKRTHDMFVSDHAKSVALDEESQKIKMDVKLKSDYGAVLHMPVLKEGKDRVSHHPGHLQSHQSYTQPGVALTADTKMHRNPSEGGVHSMALALPPSQARHDTSRTGASVSDIHRHAGGAERSHAHSTVVVGGGTRNSALTRKAPTMPKPQWHPPWKLFRVISGHLGWVRSIAVEPGNQWFVTGSADRTIKIWDLASGKLKLSLTGHISTVRGVAVSSRSPYLFSCGEDKQVKCWDLEYNKVIRHYHGHLSAVYDLDLHPTIDVLVTCSRDATARVWDIRTKANVHTLTGHTNTVATVRCQAAEPQIITGSHDSTIRLWDLIAGKTRVTLTNHKKSVRTLVLHPRQYTFASGSADNIKQWMFPDGNFIQNLSGHNAIINTLAVNSDGVLVSGADNGTIHMWDWRTGYNFQRIHAAVQPGSLDSESGIFACLFDHSESRLITAEADKTIKVYKEDDTATEESHPINWKPEILKRKRF</sequence>
<dbReference type="InterPro" id="IPR020472">
    <property type="entry name" value="WD40_PAC1"/>
</dbReference>
<feature type="repeat" description="WD" evidence="7">
    <location>
        <begin position="218"/>
        <end position="259"/>
    </location>
</feature>
<dbReference type="FunFam" id="2.130.10.10:FF:000012">
    <property type="entry name" value="Putative pleiotropic regulator 1"/>
    <property type="match status" value="1"/>
</dbReference>
<comment type="subunit">
    <text evidence="5">Identified in the spliceosome C complex. Component of the PRP19-CDC5L splicing complex composed of a core complex comprising a homotetramer of PRPF19, CDC5L, PLRG1 and BCAS2, and at least three less stably associated proteins CTNNBL1, CWC15 and HSPA8. Interacts (via its WD40 repeat domain) directly with CDC5L (via its C-terminal); the interaction is required for mRNA splicing but not for spliceosome assembly. Component of the minor spliceosome, which splices U12-type introns. Within this complex, interacts with CRIPT. Also interacts directly in the complex with BCAS2 and PRPF19. Interacts with USB1.</text>
</comment>
<evidence type="ECO:0000313" key="9">
    <source>
        <dbReference type="Proteomes" id="UP000472264"/>
    </source>
</evidence>
<evidence type="ECO:0000256" key="5">
    <source>
        <dbReference type="ARBA" id="ARBA00062641"/>
    </source>
</evidence>
<dbReference type="InterPro" id="IPR019775">
    <property type="entry name" value="WD40_repeat_CS"/>
</dbReference>
<keyword evidence="2" id="KW-0677">Repeat</keyword>
<dbReference type="PROSITE" id="PS50294">
    <property type="entry name" value="WD_REPEATS_REGION"/>
    <property type="match status" value="5"/>
</dbReference>
<dbReference type="SUPFAM" id="SSF50978">
    <property type="entry name" value="WD40 repeat-like"/>
    <property type="match status" value="1"/>
</dbReference>
<evidence type="ECO:0000313" key="8">
    <source>
        <dbReference type="Ensembl" id="ENSENLP00000040807.1"/>
    </source>
</evidence>
<keyword evidence="1 7" id="KW-0853">WD repeat</keyword>
<evidence type="ECO:0000256" key="7">
    <source>
        <dbReference type="PROSITE-ProRule" id="PRU00221"/>
    </source>
</evidence>
<name>A0A665WAZ3_ECHNA</name>
<dbReference type="Ensembl" id="ENSENLT00000041847.1">
    <property type="protein sequence ID" value="ENSENLP00000040807.1"/>
    <property type="gene ID" value="ENSENLG00000017469.1"/>
</dbReference>
<dbReference type="PROSITE" id="PS00678">
    <property type="entry name" value="WD_REPEATS_1"/>
    <property type="match status" value="2"/>
</dbReference>
<reference evidence="8" key="1">
    <citation type="submission" date="2021-04" db="EMBL/GenBank/DDBJ databases">
        <authorList>
            <consortium name="Wellcome Sanger Institute Data Sharing"/>
        </authorList>
    </citation>
    <scope>NUCLEOTIDE SEQUENCE [LARGE SCALE GENOMIC DNA]</scope>
</reference>
<proteinExistence type="inferred from homology"/>
<dbReference type="AlphaFoldDB" id="A0A665WAZ3"/>
<evidence type="ECO:0000256" key="6">
    <source>
        <dbReference type="ARBA" id="ARBA00073631"/>
    </source>
</evidence>
<dbReference type="PANTHER" id="PTHR19923:SF0">
    <property type="entry name" value="PLEIOTROPIC REGULATOR 1"/>
    <property type="match status" value="1"/>
</dbReference>
<feature type="repeat" description="WD" evidence="7">
    <location>
        <begin position="176"/>
        <end position="217"/>
    </location>
</feature>
<reference evidence="8" key="3">
    <citation type="submission" date="2025-09" db="UniProtKB">
        <authorList>
            <consortium name="Ensembl"/>
        </authorList>
    </citation>
    <scope>IDENTIFICATION</scope>
</reference>
<dbReference type="PRINTS" id="PR00320">
    <property type="entry name" value="GPROTEINBRPT"/>
</dbReference>
<dbReference type="Gene3D" id="2.130.10.10">
    <property type="entry name" value="YVTN repeat-like/Quinoprotein amine dehydrogenase"/>
    <property type="match status" value="1"/>
</dbReference>